<reference evidence="2" key="1">
    <citation type="submission" date="2006-10" db="EMBL/GenBank/DDBJ databases">
        <authorList>
            <person name="Amadeo P."/>
            <person name="Zhao Q."/>
            <person name="Wortman J."/>
            <person name="Fraser-Liggett C."/>
            <person name="Carlton J."/>
        </authorList>
    </citation>
    <scope>NUCLEOTIDE SEQUENCE</scope>
    <source>
        <strain evidence="2">G3</strain>
    </source>
</reference>
<proteinExistence type="predicted"/>
<dbReference type="eggNOG" id="KOG0504">
    <property type="taxonomic scope" value="Eukaryota"/>
</dbReference>
<dbReference type="SMR" id="A2EHB4"/>
<dbReference type="EMBL" id="DS113388">
    <property type="protein sequence ID" value="EAY07993.1"/>
    <property type="molecule type" value="Genomic_DNA"/>
</dbReference>
<evidence type="ECO:0000313" key="3">
    <source>
        <dbReference type="Proteomes" id="UP000001542"/>
    </source>
</evidence>
<dbReference type="InParanoid" id="A2EHB4"/>
<sequence length="481" mass="56438">MNIITKKYLVIEWGNDIKDKEPFSFCINDKRIELSKHVSIMISKVVHDEYLRDSSIKTVNKYLNLSCNNTIDIISEFLKTGVLRFENDRSHNRDLFEFSSTFGIEYITNIFCEFVKTTYQEINEESFYDIFDCARVQNDTNKINECISFFASRMFDLEEGYKIKTIKRYGYDFFESVLKSESLKISNEDSLIDTIMSLSEYNNSFFSIVEHVRVEFCNNNSIKSIKNFSVKHGFESITTEVFERALINRSQIPHNLTLSNTNYIYKPEINPPKLKISNTNYFSRETILNKFEISNIEGHHKIDNSYENTRKLRNLRKTKDDFEQIYKILETASNEGDLSTIKFAVDEKYCDVCDQYGYNMILEAAWQNNLNLVKHLFNHGADIRSRTNDKWTVLHLFCCFGNLEGVKFALNYIDINDKNIDNETPFHAAIIYNHADICQFLISQPNIDKNAKSKDNETFLQYAIHHNKQNIVDILRKNGYT</sequence>
<feature type="repeat" description="ANK" evidence="1">
    <location>
        <begin position="356"/>
        <end position="388"/>
    </location>
</feature>
<dbReference type="PANTHER" id="PTHR24164">
    <property type="entry name" value="RELA-ASSOCIATED INHIBITOR"/>
    <property type="match status" value="1"/>
</dbReference>
<name>A2EHB4_TRIV3</name>
<dbReference type="VEuPathDB" id="TrichDB:TVAGG3_0933970"/>
<keyword evidence="1" id="KW-0040">ANK repeat</keyword>
<dbReference type="InterPro" id="IPR028320">
    <property type="entry name" value="iASPP"/>
</dbReference>
<dbReference type="VEuPathDB" id="TrichDB:TVAG_333180"/>
<accession>A2EHB4</accession>
<dbReference type="Proteomes" id="UP000001542">
    <property type="component" value="Unassembled WGS sequence"/>
</dbReference>
<dbReference type="InterPro" id="IPR002110">
    <property type="entry name" value="Ankyrin_rpt"/>
</dbReference>
<dbReference type="GO" id="GO:0006355">
    <property type="term" value="P:regulation of DNA-templated transcription"/>
    <property type="evidence" value="ECO:0007669"/>
    <property type="project" value="InterPro"/>
</dbReference>
<dbReference type="PROSITE" id="PS50088">
    <property type="entry name" value="ANK_REPEAT"/>
    <property type="match status" value="1"/>
</dbReference>
<organism evidence="2 3">
    <name type="scientific">Trichomonas vaginalis (strain ATCC PRA-98 / G3)</name>
    <dbReference type="NCBI Taxonomy" id="412133"/>
    <lineage>
        <taxon>Eukaryota</taxon>
        <taxon>Metamonada</taxon>
        <taxon>Parabasalia</taxon>
        <taxon>Trichomonadida</taxon>
        <taxon>Trichomonadidae</taxon>
        <taxon>Trichomonas</taxon>
    </lineage>
</organism>
<reference evidence="2" key="2">
    <citation type="journal article" date="2007" name="Science">
        <title>Draft genome sequence of the sexually transmitted pathogen Trichomonas vaginalis.</title>
        <authorList>
            <person name="Carlton J.M."/>
            <person name="Hirt R.P."/>
            <person name="Silva J.C."/>
            <person name="Delcher A.L."/>
            <person name="Schatz M."/>
            <person name="Zhao Q."/>
            <person name="Wortman J.R."/>
            <person name="Bidwell S.L."/>
            <person name="Alsmark U.C.M."/>
            <person name="Besteiro S."/>
            <person name="Sicheritz-Ponten T."/>
            <person name="Noel C.J."/>
            <person name="Dacks J.B."/>
            <person name="Foster P.G."/>
            <person name="Simillion C."/>
            <person name="Van de Peer Y."/>
            <person name="Miranda-Saavedra D."/>
            <person name="Barton G.J."/>
            <person name="Westrop G.D."/>
            <person name="Mueller S."/>
            <person name="Dessi D."/>
            <person name="Fiori P.L."/>
            <person name="Ren Q."/>
            <person name="Paulsen I."/>
            <person name="Zhang H."/>
            <person name="Bastida-Corcuera F.D."/>
            <person name="Simoes-Barbosa A."/>
            <person name="Brown M.T."/>
            <person name="Hayes R.D."/>
            <person name="Mukherjee M."/>
            <person name="Okumura C.Y."/>
            <person name="Schneider R."/>
            <person name="Smith A.J."/>
            <person name="Vanacova S."/>
            <person name="Villalvazo M."/>
            <person name="Haas B.J."/>
            <person name="Pertea M."/>
            <person name="Feldblyum T.V."/>
            <person name="Utterback T.R."/>
            <person name="Shu C.L."/>
            <person name="Osoegawa K."/>
            <person name="de Jong P.J."/>
            <person name="Hrdy I."/>
            <person name="Horvathova L."/>
            <person name="Zubacova Z."/>
            <person name="Dolezal P."/>
            <person name="Malik S.B."/>
            <person name="Logsdon J.M. Jr."/>
            <person name="Henze K."/>
            <person name="Gupta A."/>
            <person name="Wang C.C."/>
            <person name="Dunne R.L."/>
            <person name="Upcroft J.A."/>
            <person name="Upcroft P."/>
            <person name="White O."/>
            <person name="Salzberg S.L."/>
            <person name="Tang P."/>
            <person name="Chiu C.-H."/>
            <person name="Lee Y.-S."/>
            <person name="Embley T.M."/>
            <person name="Coombs G.H."/>
            <person name="Mottram J.C."/>
            <person name="Tachezy J."/>
            <person name="Fraser-Liggett C.M."/>
            <person name="Johnson P.J."/>
        </authorList>
    </citation>
    <scope>NUCLEOTIDE SEQUENCE [LARGE SCALE GENOMIC DNA]</scope>
    <source>
        <strain evidence="2">G3</strain>
    </source>
</reference>
<gene>
    <name evidence="2" type="ORF">TVAG_333180</name>
</gene>
<keyword evidence="3" id="KW-1185">Reference proteome</keyword>
<evidence type="ECO:0000256" key="1">
    <source>
        <dbReference type="PROSITE-ProRule" id="PRU00023"/>
    </source>
</evidence>
<dbReference type="SMART" id="SM00248">
    <property type="entry name" value="ANK"/>
    <property type="match status" value="4"/>
</dbReference>
<dbReference type="RefSeq" id="XP_001320216.1">
    <property type="nucleotide sequence ID" value="XM_001320181.1"/>
</dbReference>
<dbReference type="PANTHER" id="PTHR24164:SF4">
    <property type="entry name" value="RELA-ASSOCIATED INHIBITOR"/>
    <property type="match status" value="1"/>
</dbReference>
<dbReference type="KEGG" id="tva:4765889"/>
<dbReference type="InterPro" id="IPR036770">
    <property type="entry name" value="Ankyrin_rpt-contain_sf"/>
</dbReference>
<evidence type="ECO:0000313" key="2">
    <source>
        <dbReference type="EMBL" id="EAY07993.1"/>
    </source>
</evidence>
<dbReference type="STRING" id="5722.A2EHB4"/>
<dbReference type="SUPFAM" id="SSF48403">
    <property type="entry name" value="Ankyrin repeat"/>
    <property type="match status" value="1"/>
</dbReference>
<dbReference type="Gene3D" id="1.25.40.20">
    <property type="entry name" value="Ankyrin repeat-containing domain"/>
    <property type="match status" value="1"/>
</dbReference>
<dbReference type="AlphaFoldDB" id="A2EHB4"/>
<dbReference type="Pfam" id="PF12796">
    <property type="entry name" value="Ank_2"/>
    <property type="match status" value="1"/>
</dbReference>
<protein>
    <submittedName>
        <fullName evidence="2">Uncharacterized protein</fullName>
    </submittedName>
</protein>